<keyword evidence="2" id="KW-0449">Lipoprotein</keyword>
<name>A0ABY7UP40_9CORY</name>
<keyword evidence="3" id="KW-1185">Reference proteome</keyword>
<feature type="region of interest" description="Disordered" evidence="1">
    <location>
        <begin position="29"/>
        <end position="82"/>
    </location>
</feature>
<dbReference type="Gene3D" id="1.20.1420.20">
    <property type="entry name" value="M75 peptidase, HXXE motif"/>
    <property type="match status" value="1"/>
</dbReference>
<evidence type="ECO:0000313" key="3">
    <source>
        <dbReference type="Proteomes" id="UP001218071"/>
    </source>
</evidence>
<dbReference type="Proteomes" id="UP001218071">
    <property type="component" value="Chromosome"/>
</dbReference>
<accession>A0ABY7UP40</accession>
<proteinExistence type="predicted"/>
<sequence length="412" mass="44378">MDTYQYAMAVLAAVFAIIAAIVHGPAAGSSGSSHHGAAAEATSATATTAATASQPSGQPSEPAAGGQDTTAPNGTEQGSRLHVRNVYNCPTPGDVDGRAQWRVYNTTGLALNVYVSDDEGNAYQVLERIGSPAERAWAPKLSNGTYHLTCVFHNDSAVKSGDFRVSGSPFADTPKMVPITDREIAAVSVAQAASQKQRVPELQQRAHELVDAVRSGDRPRAQRAYLAYLETYRSFDDSSEMWPGPGLDGYEDVETLLWSAEPVSAAAQPAADLAAAVDATADALATSHFAIPQPDYGLRAHEVMEEFERFDMRGERDFGAHALPVALRGDVRSTRATLDPLRELVEGRGLDTAPIYAQLDELDRLADEMDAKYDVAYSEWEQQDRLRLQAEVARANELLAPAATMTVIRRMN</sequence>
<dbReference type="InterPro" id="IPR038352">
    <property type="entry name" value="Imelysin_sf"/>
</dbReference>
<dbReference type="RefSeq" id="WP_273657492.1">
    <property type="nucleotide sequence ID" value="NZ_CP063194.1"/>
</dbReference>
<evidence type="ECO:0000313" key="2">
    <source>
        <dbReference type="EMBL" id="WCZ39434.1"/>
    </source>
</evidence>
<dbReference type="InterPro" id="IPR034981">
    <property type="entry name" value="Imelysin-like_EfeO/Algp7"/>
</dbReference>
<feature type="compositionally biased region" description="Polar residues" evidence="1">
    <location>
        <begin position="67"/>
        <end position="78"/>
    </location>
</feature>
<evidence type="ECO:0000256" key="1">
    <source>
        <dbReference type="SAM" id="MobiDB-lite"/>
    </source>
</evidence>
<dbReference type="CDD" id="cd14656">
    <property type="entry name" value="Imelysin-like_EfeO"/>
    <property type="match status" value="1"/>
</dbReference>
<gene>
    <name evidence="2" type="ORF">CJEDD_09235</name>
</gene>
<organism evidence="2 3">
    <name type="scientific">Corynebacterium jeddahense</name>
    <dbReference type="NCBI Taxonomy" id="1414719"/>
    <lineage>
        <taxon>Bacteria</taxon>
        <taxon>Bacillati</taxon>
        <taxon>Actinomycetota</taxon>
        <taxon>Actinomycetes</taxon>
        <taxon>Mycobacteriales</taxon>
        <taxon>Corynebacteriaceae</taxon>
        <taxon>Corynebacterium</taxon>
    </lineage>
</organism>
<dbReference type="EMBL" id="CP063194">
    <property type="protein sequence ID" value="WCZ39434.1"/>
    <property type="molecule type" value="Genomic_DNA"/>
</dbReference>
<reference evidence="2 3" key="1">
    <citation type="submission" date="2020-10" db="EMBL/GenBank/DDBJ databases">
        <title>Complete genome sequence of Corynebacterium jeddahense DSM 45997, type strain of Corynebacterium jeddahense.</title>
        <authorList>
            <person name="Busche T."/>
            <person name="Kalinowski J."/>
            <person name="Ruckert C."/>
        </authorList>
    </citation>
    <scope>NUCLEOTIDE SEQUENCE [LARGE SCALE GENOMIC DNA]</scope>
    <source>
        <strain evidence="2 3">DSM 45997</strain>
    </source>
</reference>
<feature type="compositionally biased region" description="Low complexity" evidence="1">
    <location>
        <begin position="29"/>
        <end position="58"/>
    </location>
</feature>
<protein>
    <submittedName>
        <fullName evidence="2">Efem/EfeO family lipoprotein</fullName>
    </submittedName>
</protein>